<feature type="region of interest" description="Disordered" evidence="1">
    <location>
        <begin position="393"/>
        <end position="598"/>
    </location>
</feature>
<feature type="compositionally biased region" description="Basic and acidic residues" evidence="1">
    <location>
        <begin position="393"/>
        <end position="420"/>
    </location>
</feature>
<gene>
    <name evidence="2" type="ORF">SteCoe_14435</name>
</gene>
<feature type="compositionally biased region" description="Basic residues" evidence="1">
    <location>
        <begin position="585"/>
        <end position="594"/>
    </location>
</feature>
<sequence length="787" mass="90087">MGTRASKIFDSSLQQNNIINGILQSPINLEEFSQIIKINSLNPKSNKNNHSDEEKILASPIEDLADFQDLHYFNRKTGQLFLITKESITEVDLKNKMIFPQESAVGYLSSKDIIAVGGVFNSELIESVFIISLILHEVKKVADLPKPCKQGQVHGYKNWVYYIGGICKGDYGLAQAPLMRYNVNQNLWQDLLRYGQDYKFNKIINMGTCILGNKLLLVGGQRLSSNKTLAGNKKIYSIDLEKGLKVQVEGKLPHKILRPTIASGSKQGIITGGVSLASNTLNRKSFRIEIQNDICHLTPIDDICIDLFELYPSYYCSKYAMFISFPNIAIRMKSLTYWLGYQITSNNSRLKLEFPKINPDKNQSLSLIQSELIENHQRKTVDKISQKRNIVEKSLMKKEEKKHTNHSEKKIYGPNRKELEGQENMIIDQNDEKVERELKIENCEEDKNEDTEKIKDYGGNENISKNLNSFSKENSDSNEKSMDEDKENDEKVKEKPDIAKIHEDYKEKNYEKDDQEKYFAEESPKVEEKDKGFEEENQDSSKFKVDGNEKSLKSSNSPNLRVKENENLESLNNTTKSPKLPKINTKAHARKGRKASPDEISQEYTINSPQIFRTDTLVPNRQLPYSLTEKHRKELKKSPLLIETSVDSHIKIAELIEKPKSPSNIISSFPKSPSNFEVIQGIKPIPKVFGESPYQQPPCKISHYKKKTKIKQKLSRLKSLPKLQTKFIDNIVFPKTYLSTDDLNKASLGDYNKESDELIISKRSAKAHCCFKIPTENLLLKPLIYKK</sequence>
<accession>A0A1R2C5Y3</accession>
<dbReference type="SUPFAM" id="SSF117281">
    <property type="entry name" value="Kelch motif"/>
    <property type="match status" value="1"/>
</dbReference>
<protein>
    <recommendedName>
        <fullName evidence="4">Kelch motif family protein</fullName>
    </recommendedName>
</protein>
<comment type="caution">
    <text evidence="2">The sequence shown here is derived from an EMBL/GenBank/DDBJ whole genome shotgun (WGS) entry which is preliminary data.</text>
</comment>
<evidence type="ECO:0008006" key="4">
    <source>
        <dbReference type="Google" id="ProtNLM"/>
    </source>
</evidence>
<evidence type="ECO:0000313" key="2">
    <source>
        <dbReference type="EMBL" id="OMJ84428.1"/>
    </source>
</evidence>
<feature type="compositionally biased region" description="Basic and acidic residues" evidence="1">
    <location>
        <begin position="430"/>
        <end position="442"/>
    </location>
</feature>
<dbReference type="Gene3D" id="2.120.10.80">
    <property type="entry name" value="Kelch-type beta propeller"/>
    <property type="match status" value="1"/>
</dbReference>
<name>A0A1R2C5Y3_9CILI</name>
<evidence type="ECO:0000313" key="3">
    <source>
        <dbReference type="Proteomes" id="UP000187209"/>
    </source>
</evidence>
<proteinExistence type="predicted"/>
<dbReference type="InterPro" id="IPR015915">
    <property type="entry name" value="Kelch-typ_b-propeller"/>
</dbReference>
<feature type="compositionally biased region" description="Basic and acidic residues" evidence="1">
    <location>
        <begin position="473"/>
        <end position="552"/>
    </location>
</feature>
<dbReference type="Proteomes" id="UP000187209">
    <property type="component" value="Unassembled WGS sequence"/>
</dbReference>
<keyword evidence="3" id="KW-1185">Reference proteome</keyword>
<feature type="compositionally biased region" description="Polar residues" evidence="1">
    <location>
        <begin position="461"/>
        <end position="472"/>
    </location>
</feature>
<evidence type="ECO:0000256" key="1">
    <source>
        <dbReference type="SAM" id="MobiDB-lite"/>
    </source>
</evidence>
<dbReference type="AlphaFoldDB" id="A0A1R2C5Y3"/>
<organism evidence="2 3">
    <name type="scientific">Stentor coeruleus</name>
    <dbReference type="NCBI Taxonomy" id="5963"/>
    <lineage>
        <taxon>Eukaryota</taxon>
        <taxon>Sar</taxon>
        <taxon>Alveolata</taxon>
        <taxon>Ciliophora</taxon>
        <taxon>Postciliodesmatophora</taxon>
        <taxon>Heterotrichea</taxon>
        <taxon>Heterotrichida</taxon>
        <taxon>Stentoridae</taxon>
        <taxon>Stentor</taxon>
    </lineage>
</organism>
<dbReference type="EMBL" id="MPUH01000269">
    <property type="protein sequence ID" value="OMJ84428.1"/>
    <property type="molecule type" value="Genomic_DNA"/>
</dbReference>
<reference evidence="2 3" key="1">
    <citation type="submission" date="2016-11" db="EMBL/GenBank/DDBJ databases">
        <title>The macronuclear genome of Stentor coeruleus: a giant cell with tiny introns.</title>
        <authorList>
            <person name="Slabodnick M."/>
            <person name="Ruby J.G."/>
            <person name="Reiff S.B."/>
            <person name="Swart E.C."/>
            <person name="Gosai S."/>
            <person name="Prabakaran S."/>
            <person name="Witkowska E."/>
            <person name="Larue G.E."/>
            <person name="Fisher S."/>
            <person name="Freeman R.M."/>
            <person name="Gunawardena J."/>
            <person name="Chu W."/>
            <person name="Stover N.A."/>
            <person name="Gregory B.D."/>
            <person name="Nowacki M."/>
            <person name="Derisi J."/>
            <person name="Roy S.W."/>
            <person name="Marshall W.F."/>
            <person name="Sood P."/>
        </authorList>
    </citation>
    <scope>NUCLEOTIDE SEQUENCE [LARGE SCALE GENOMIC DNA]</scope>
    <source>
        <strain evidence="2">WM001</strain>
    </source>
</reference>